<dbReference type="EMBL" id="JACXWA010000101">
    <property type="protein sequence ID" value="MBD3870895.1"/>
    <property type="molecule type" value="Genomic_DNA"/>
</dbReference>
<accession>A0A8J6YBR0</accession>
<gene>
    <name evidence="1" type="ORF">IFJ97_05990</name>
</gene>
<comment type="caution">
    <text evidence="1">The sequence shown here is derived from an EMBL/GenBank/DDBJ whole genome shotgun (WGS) entry which is preliminary data.</text>
</comment>
<dbReference type="AlphaFoldDB" id="A0A8J6YBR0"/>
<reference evidence="1 2" key="1">
    <citation type="submission" date="2020-08" db="EMBL/GenBank/DDBJ databases">
        <title>Acidobacteriota in marine sediments use diverse sulfur dissimilation pathways.</title>
        <authorList>
            <person name="Wasmund K."/>
        </authorList>
    </citation>
    <scope>NUCLEOTIDE SEQUENCE [LARGE SCALE GENOMIC DNA]</scope>
    <source>
        <strain evidence="1">MAG AM3-A</strain>
    </source>
</reference>
<evidence type="ECO:0000313" key="1">
    <source>
        <dbReference type="EMBL" id="MBD3870895.1"/>
    </source>
</evidence>
<proteinExistence type="predicted"/>
<sequence length="297" mass="33032">MRRIEPAYPDLFPVTHVLRPGYMPGQKVSLDPIRLGVVWEDAPVRILPAEGSVPREPVRAIVFARVAAERQEIFHRLLERGSYALVVLDDPEVTPSDLGLDAFDENPRVTILLPILPFPLSDGLQLPEAWSQSVWGAVLGIFPFPGSGPEVERRIAQLKEAGAQFAVTAPLLLTRKDRHRILDGCEGTGVEDELENALFHADISRGLHALERRAGVTMHDVGMDPFVPCMVPHGQEPNAVRTSAVLRLWARRLDQCHEESSWGWRLRRAATALEKLPNDPATLAMEDNLRIVPGFDP</sequence>
<dbReference type="Proteomes" id="UP000598633">
    <property type="component" value="Unassembled WGS sequence"/>
</dbReference>
<feature type="non-terminal residue" evidence="1">
    <location>
        <position position="297"/>
    </location>
</feature>
<organism evidence="1 2">
    <name type="scientific">Candidatus Sulfomarinibacter kjeldsenii</name>
    <dbReference type="NCBI Taxonomy" id="2885994"/>
    <lineage>
        <taxon>Bacteria</taxon>
        <taxon>Pseudomonadati</taxon>
        <taxon>Acidobacteriota</taxon>
        <taxon>Thermoanaerobaculia</taxon>
        <taxon>Thermoanaerobaculales</taxon>
        <taxon>Candidatus Sulfomarinibacteraceae</taxon>
        <taxon>Candidatus Sulfomarinibacter</taxon>
    </lineage>
</organism>
<protein>
    <submittedName>
        <fullName evidence="1">Uncharacterized protein</fullName>
    </submittedName>
</protein>
<evidence type="ECO:0000313" key="2">
    <source>
        <dbReference type="Proteomes" id="UP000598633"/>
    </source>
</evidence>
<name>A0A8J6YBR0_9BACT</name>